<name>A0A9Q8YER0_ENSAD</name>
<dbReference type="PANTHER" id="PTHR48207">
    <property type="entry name" value="SUCCINATE--HYDROXYMETHYLGLUTARATE COA-TRANSFERASE"/>
    <property type="match status" value="1"/>
</dbReference>
<dbReference type="InterPro" id="IPR003673">
    <property type="entry name" value="CoA-Trfase_fam_III"/>
</dbReference>
<evidence type="ECO:0000313" key="2">
    <source>
        <dbReference type="EMBL" id="USJ26682.1"/>
    </source>
</evidence>
<dbReference type="Proteomes" id="UP001055460">
    <property type="component" value="Plasmid pA"/>
</dbReference>
<dbReference type="RefSeq" id="WP_252160861.1">
    <property type="nucleotide sequence ID" value="NZ_CP098808.1"/>
</dbReference>
<sequence>METPLKGIRVLELARILAGPWIGQTLADLGADVIKVESPAGDDTRTWGPPFVAGEEGEKLDAAYFHACNRGKRSVVLDFTTEEGQEAVRRLAAQSDVLLENFKVGGLTKYGLDYESLKKINPRLIYCSVTGFGQDGPYAHRAGYDYIVQGMSGIMDLTGEPDREPQKIGVAFADIFTGLYGVIAVQAALAQRERTGEGQQIDMALLDCMTGVLANQALNFLVSGKAPRRLGNAHPNIAPYQVFPTSDGHLIVAVGNDRQFVKFCTLLGRSDLATDEHYLTNALRVQNRDTLTPELAAETAKIERDTLLKLLEDAGVPGGPINTVADVFADPQIEHRQMRVDTPHSGAAAGTSPGVRTPIRFSAGELALERGVPRLGEHTAEVLAEIGMDASTSD</sequence>
<gene>
    <name evidence="2" type="ORF">NE863_22330</name>
</gene>
<proteinExistence type="predicted"/>
<keyword evidence="2" id="KW-0614">Plasmid</keyword>
<geneLocation type="plasmid" evidence="2 3">
    <name>pA</name>
</geneLocation>
<dbReference type="InterPro" id="IPR050483">
    <property type="entry name" value="CoA-transferase_III_domain"/>
</dbReference>
<dbReference type="Gene3D" id="3.30.1540.10">
    <property type="entry name" value="formyl-coa transferase, domain 3"/>
    <property type="match status" value="1"/>
</dbReference>
<evidence type="ECO:0000313" key="3">
    <source>
        <dbReference type="Proteomes" id="UP001055460"/>
    </source>
</evidence>
<organism evidence="2 3">
    <name type="scientific">Ensifer adhaerens</name>
    <name type="common">Sinorhizobium morelense</name>
    <dbReference type="NCBI Taxonomy" id="106592"/>
    <lineage>
        <taxon>Bacteria</taxon>
        <taxon>Pseudomonadati</taxon>
        <taxon>Pseudomonadota</taxon>
        <taxon>Alphaproteobacteria</taxon>
        <taxon>Hyphomicrobiales</taxon>
        <taxon>Rhizobiaceae</taxon>
        <taxon>Sinorhizobium/Ensifer group</taxon>
        <taxon>Ensifer</taxon>
    </lineage>
</organism>
<dbReference type="Pfam" id="PF02515">
    <property type="entry name" value="CoA_transf_3"/>
    <property type="match status" value="1"/>
</dbReference>
<dbReference type="InterPro" id="IPR044855">
    <property type="entry name" value="CoA-Trfase_III_dom3_sf"/>
</dbReference>
<reference evidence="2" key="1">
    <citation type="submission" date="2022-06" db="EMBL/GenBank/DDBJ databases">
        <title>Physiological and biochemical characterization and genomic elucidation of a strain of the genus Ensifer adhaerens M8 that combines arsenic oxidation and chromium reduction.</title>
        <authorList>
            <person name="Li X."/>
            <person name="Yu c."/>
        </authorList>
    </citation>
    <scope>NUCLEOTIDE SEQUENCE</scope>
    <source>
        <strain evidence="2">M8</strain>
        <plasmid evidence="2">pA</plasmid>
    </source>
</reference>
<dbReference type="GO" id="GO:0008410">
    <property type="term" value="F:CoA-transferase activity"/>
    <property type="evidence" value="ECO:0007669"/>
    <property type="project" value="TreeGrafter"/>
</dbReference>
<dbReference type="AlphaFoldDB" id="A0A9Q8YER0"/>
<evidence type="ECO:0000256" key="1">
    <source>
        <dbReference type="ARBA" id="ARBA00022679"/>
    </source>
</evidence>
<protein>
    <submittedName>
        <fullName evidence="2">CoA transferase</fullName>
    </submittedName>
</protein>
<dbReference type="PANTHER" id="PTHR48207:SF3">
    <property type="entry name" value="SUCCINATE--HYDROXYMETHYLGLUTARATE COA-TRANSFERASE"/>
    <property type="match status" value="1"/>
</dbReference>
<dbReference type="InterPro" id="IPR023606">
    <property type="entry name" value="CoA-Trfase_III_dom_1_sf"/>
</dbReference>
<dbReference type="Gene3D" id="3.40.50.10540">
    <property type="entry name" value="Crotonobetainyl-coa:carnitine coa-transferase, domain 1"/>
    <property type="match status" value="1"/>
</dbReference>
<dbReference type="EMBL" id="CP098808">
    <property type="protein sequence ID" value="USJ26682.1"/>
    <property type="molecule type" value="Genomic_DNA"/>
</dbReference>
<dbReference type="SUPFAM" id="SSF89796">
    <property type="entry name" value="CoA-transferase family III (CaiB/BaiF)"/>
    <property type="match status" value="1"/>
</dbReference>
<accession>A0A9Q8YER0</accession>
<keyword evidence="1 2" id="KW-0808">Transferase</keyword>